<protein>
    <submittedName>
        <fullName evidence="2">Uncharacterized protein</fullName>
    </submittedName>
</protein>
<dbReference type="PATRIC" id="fig|1747903.4.peg.1203"/>
<dbReference type="STRING" id="1747903.ASR47_1003339"/>
<keyword evidence="3" id="KW-1185">Reference proteome</keyword>
<evidence type="ECO:0000313" key="3">
    <source>
        <dbReference type="Proteomes" id="UP000092713"/>
    </source>
</evidence>
<comment type="caution">
    <text evidence="2">The sequence shown here is derived from an EMBL/GenBank/DDBJ whole genome shotgun (WGS) entry which is preliminary data.</text>
</comment>
<proteinExistence type="predicted"/>
<sequence length="215" mass="24245">MHIEPPHASLQQLHQLGLITAQELDEANAERDVAGHERLHPPEDPVDMPELAQDADLVSTLSWLLLTDLLPKNDFEKRVATLPPEQQALAADAVRHYNRREVDELYQHDLLNQFQRDAAHAAVPGDRIFYSPWIVMRWLVVNDVLPTPQFEALEERVRAHGSVAAREIMEAARLRHGHDVIPYKRPPAWKGALIVLAMIMVMSVIYGAVTGFKGA</sequence>
<name>A0A1A7BVT4_9BURK</name>
<dbReference type="RefSeq" id="WP_065309889.1">
    <property type="nucleotide sequence ID" value="NZ_LOCQ01000060.1"/>
</dbReference>
<keyword evidence="1" id="KW-1133">Transmembrane helix</keyword>
<keyword evidence="1" id="KW-0472">Membrane</keyword>
<dbReference type="AlphaFoldDB" id="A0A1A7BVT4"/>
<dbReference type="OrthoDB" id="8707726at2"/>
<gene>
    <name evidence="2" type="ORF">ASR47_1003339</name>
</gene>
<feature type="transmembrane region" description="Helical" evidence="1">
    <location>
        <begin position="191"/>
        <end position="209"/>
    </location>
</feature>
<organism evidence="2 3">
    <name type="scientific">Janthinobacterium psychrotolerans</name>
    <dbReference type="NCBI Taxonomy" id="1747903"/>
    <lineage>
        <taxon>Bacteria</taxon>
        <taxon>Pseudomonadati</taxon>
        <taxon>Pseudomonadota</taxon>
        <taxon>Betaproteobacteria</taxon>
        <taxon>Burkholderiales</taxon>
        <taxon>Oxalobacteraceae</taxon>
        <taxon>Janthinobacterium</taxon>
    </lineage>
</organism>
<keyword evidence="1" id="KW-0812">Transmembrane</keyword>
<accession>A0A1A7BVT4</accession>
<reference evidence="2 3" key="1">
    <citation type="submission" date="2016-04" db="EMBL/GenBank/DDBJ databases">
        <title>Draft genome sequence of Janthinobacterium psychrotolerans sp. nov., isolated from freshwater sediments in Denmark.</title>
        <authorList>
            <person name="Gong X."/>
            <person name="Skrivergaard S."/>
            <person name="Korsgaard B.S."/>
            <person name="Schreiber L."/>
            <person name="Marshall I.P."/>
            <person name="Finster K."/>
            <person name="Schramm A."/>
        </authorList>
    </citation>
    <scope>NUCLEOTIDE SEQUENCE [LARGE SCALE GENOMIC DNA]</scope>
    <source>
        <strain evidence="2 3">S3-2</strain>
    </source>
</reference>
<evidence type="ECO:0000313" key="2">
    <source>
        <dbReference type="EMBL" id="OBV37676.1"/>
    </source>
</evidence>
<dbReference type="Proteomes" id="UP000092713">
    <property type="component" value="Unassembled WGS sequence"/>
</dbReference>
<dbReference type="EMBL" id="LOCQ01000060">
    <property type="protein sequence ID" value="OBV37676.1"/>
    <property type="molecule type" value="Genomic_DNA"/>
</dbReference>
<evidence type="ECO:0000256" key="1">
    <source>
        <dbReference type="SAM" id="Phobius"/>
    </source>
</evidence>